<name>A0A1Q9EKV7_SYMMI</name>
<dbReference type="OrthoDB" id="417158at2759"/>
<sequence length="170" mass="18835">MAAADVRSVYEADGVSVIGDVKSPQAAATLLAWHQAIKIGMGGDDTRLLEILDKILIDEPVFLAPTYHKERRDKQFIKFALLGVCKAFKRFKYTRAFLGDEGFALEFECNLGSENGPMMRGIDLVTLNSEGKVSRFEVMARPPKAVLHLLELQTAFMTEMGMVKPAKAKL</sequence>
<accession>A0A1Q9EKV7</accession>
<dbReference type="AlphaFoldDB" id="A0A1Q9EKV7"/>
<reference evidence="1 2" key="1">
    <citation type="submission" date="2016-02" db="EMBL/GenBank/DDBJ databases">
        <title>Genome analysis of coral dinoflagellate symbionts highlights evolutionary adaptations to a symbiotic lifestyle.</title>
        <authorList>
            <person name="Aranda M."/>
            <person name="Li Y."/>
            <person name="Liew Y.J."/>
            <person name="Baumgarten S."/>
            <person name="Simakov O."/>
            <person name="Wilson M."/>
            <person name="Piel J."/>
            <person name="Ashoor H."/>
            <person name="Bougouffa S."/>
            <person name="Bajic V.B."/>
            <person name="Ryu T."/>
            <person name="Ravasi T."/>
            <person name="Bayer T."/>
            <person name="Micklem G."/>
            <person name="Kim H."/>
            <person name="Bhak J."/>
            <person name="Lajeunesse T.C."/>
            <person name="Voolstra C.R."/>
        </authorList>
    </citation>
    <scope>NUCLEOTIDE SEQUENCE [LARGE SCALE GENOMIC DNA]</scope>
    <source>
        <strain evidence="1 2">CCMP2467</strain>
    </source>
</reference>
<dbReference type="Gene3D" id="3.10.450.50">
    <property type="match status" value="1"/>
</dbReference>
<evidence type="ECO:0000313" key="1">
    <source>
        <dbReference type="EMBL" id="OLQ08094.1"/>
    </source>
</evidence>
<dbReference type="Proteomes" id="UP000186817">
    <property type="component" value="Unassembled WGS sequence"/>
</dbReference>
<protein>
    <submittedName>
        <fullName evidence="1">Uncharacterized protein</fullName>
    </submittedName>
</protein>
<gene>
    <name evidence="1" type="ORF">AK812_SmicGene8397</name>
</gene>
<dbReference type="EMBL" id="LSRX01000124">
    <property type="protein sequence ID" value="OLQ08094.1"/>
    <property type="molecule type" value="Genomic_DNA"/>
</dbReference>
<evidence type="ECO:0000313" key="2">
    <source>
        <dbReference type="Proteomes" id="UP000186817"/>
    </source>
</evidence>
<dbReference type="InterPro" id="IPR032710">
    <property type="entry name" value="NTF2-like_dom_sf"/>
</dbReference>
<comment type="caution">
    <text evidence="1">The sequence shown here is derived from an EMBL/GenBank/DDBJ whole genome shotgun (WGS) entry which is preliminary data.</text>
</comment>
<organism evidence="1 2">
    <name type="scientific">Symbiodinium microadriaticum</name>
    <name type="common">Dinoflagellate</name>
    <name type="synonym">Zooxanthella microadriatica</name>
    <dbReference type="NCBI Taxonomy" id="2951"/>
    <lineage>
        <taxon>Eukaryota</taxon>
        <taxon>Sar</taxon>
        <taxon>Alveolata</taxon>
        <taxon>Dinophyceae</taxon>
        <taxon>Suessiales</taxon>
        <taxon>Symbiodiniaceae</taxon>
        <taxon>Symbiodinium</taxon>
    </lineage>
</organism>
<proteinExistence type="predicted"/>
<dbReference type="SUPFAM" id="SSF54427">
    <property type="entry name" value="NTF2-like"/>
    <property type="match status" value="1"/>
</dbReference>
<keyword evidence="2" id="KW-1185">Reference proteome</keyword>
<dbReference type="OMA" id="FKPYPGK"/>